<evidence type="ECO:0000313" key="1">
    <source>
        <dbReference type="EMBL" id="KAJ7996317.1"/>
    </source>
</evidence>
<comment type="caution">
    <text evidence="1">The sequence shown here is derived from an EMBL/GenBank/DDBJ whole genome shotgun (WGS) entry which is preliminary data.</text>
</comment>
<name>A0ACC2FYK8_DALPE</name>
<reference evidence="1" key="1">
    <citation type="submission" date="2021-05" db="EMBL/GenBank/DDBJ databases">
        <authorList>
            <person name="Pan Q."/>
            <person name="Jouanno E."/>
            <person name="Zahm M."/>
            <person name="Klopp C."/>
            <person name="Cabau C."/>
            <person name="Louis A."/>
            <person name="Berthelot C."/>
            <person name="Parey E."/>
            <person name="Roest Crollius H."/>
            <person name="Montfort J."/>
            <person name="Robinson-Rechavi M."/>
            <person name="Bouchez O."/>
            <person name="Lampietro C."/>
            <person name="Lopez Roques C."/>
            <person name="Donnadieu C."/>
            <person name="Postlethwait J."/>
            <person name="Bobe J."/>
            <person name="Dillon D."/>
            <person name="Chandos A."/>
            <person name="von Hippel F."/>
            <person name="Guiguen Y."/>
        </authorList>
    </citation>
    <scope>NUCLEOTIDE SEQUENCE</scope>
    <source>
        <strain evidence="1">YG-Jan2019</strain>
    </source>
</reference>
<sequence>MSLRRLVCKVFDPEMNARVSLLVTGNRKQRGTLETVTISAQCSGRVLEEVIPMRGIKPKSEALGAPRQVRVGHPGGVGHTIIDHSQYRDTTPKKSIRRRVVRRSVSDADSLTAHQTVPQSTSPGRKTSNLAPLPSR</sequence>
<dbReference type="EMBL" id="CM055747">
    <property type="protein sequence ID" value="KAJ7996317.1"/>
    <property type="molecule type" value="Genomic_DNA"/>
</dbReference>
<gene>
    <name evidence="1" type="ORF">DPEC_G00235840</name>
</gene>
<evidence type="ECO:0000313" key="2">
    <source>
        <dbReference type="Proteomes" id="UP001157502"/>
    </source>
</evidence>
<proteinExistence type="predicted"/>
<dbReference type="Proteomes" id="UP001157502">
    <property type="component" value="Chromosome 20"/>
</dbReference>
<protein>
    <submittedName>
        <fullName evidence="1">Uncharacterized protein</fullName>
    </submittedName>
</protein>
<accession>A0ACC2FYK8</accession>
<keyword evidence="2" id="KW-1185">Reference proteome</keyword>
<organism evidence="1 2">
    <name type="scientific">Dallia pectoralis</name>
    <name type="common">Alaska blackfish</name>
    <dbReference type="NCBI Taxonomy" id="75939"/>
    <lineage>
        <taxon>Eukaryota</taxon>
        <taxon>Metazoa</taxon>
        <taxon>Chordata</taxon>
        <taxon>Craniata</taxon>
        <taxon>Vertebrata</taxon>
        <taxon>Euteleostomi</taxon>
        <taxon>Actinopterygii</taxon>
        <taxon>Neopterygii</taxon>
        <taxon>Teleostei</taxon>
        <taxon>Protacanthopterygii</taxon>
        <taxon>Esociformes</taxon>
        <taxon>Umbridae</taxon>
        <taxon>Dallia</taxon>
    </lineage>
</organism>